<dbReference type="FunFam" id="3.10.20.30:FF:000020">
    <property type="entry name" value="Xanthine dehydrogenase iron-sulfur subunit"/>
    <property type="match status" value="1"/>
</dbReference>
<geneLocation type="plasmid" evidence="7">
    <name>megaplasmid 2</name>
</geneLocation>
<proteinExistence type="predicted"/>
<keyword evidence="3" id="KW-0560">Oxidoreductase</keyword>
<dbReference type="AlphaFoldDB" id="Q6W1G7"/>
<protein>
    <submittedName>
        <fullName evidence="8">Hypothetical oxidoreductase with iron-sulfur subunit</fullName>
    </submittedName>
</protein>
<dbReference type="GO" id="GO:0016903">
    <property type="term" value="F:oxidoreductase activity, acting on the aldehyde or oxo group of donors"/>
    <property type="evidence" value="ECO:0007669"/>
    <property type="project" value="TreeGrafter"/>
</dbReference>
<dbReference type="GO" id="GO:0051537">
    <property type="term" value="F:2 iron, 2 sulfur cluster binding"/>
    <property type="evidence" value="ECO:0007669"/>
    <property type="project" value="UniProtKB-KW"/>
</dbReference>
<dbReference type="InterPro" id="IPR036884">
    <property type="entry name" value="2Fe-2S-bd_dom_sf"/>
</dbReference>
<dbReference type="InterPro" id="IPR052914">
    <property type="entry name" value="Aldehyde_Oxdr_Iron-Sulfur"/>
</dbReference>
<dbReference type="PANTHER" id="PTHR45331:SF2">
    <property type="entry name" value="OXIDOREDUCTASE WITH IRON-SULFUR SUBUNIT"/>
    <property type="match status" value="1"/>
</dbReference>
<evidence type="ECO:0000313" key="9">
    <source>
        <dbReference type="Proteomes" id="UP000001054"/>
    </source>
</evidence>
<dbReference type="InterPro" id="IPR002888">
    <property type="entry name" value="2Fe-2S-bd"/>
</dbReference>
<evidence type="ECO:0000259" key="6">
    <source>
        <dbReference type="PROSITE" id="PS51085"/>
    </source>
</evidence>
<gene>
    <name evidence="8" type="ordered locus">NGR_b04780</name>
    <name evidence="7" type="ORF">RNGR00275</name>
</gene>
<dbReference type="SUPFAM" id="SSF54292">
    <property type="entry name" value="2Fe-2S ferredoxin-like"/>
    <property type="match status" value="1"/>
</dbReference>
<dbReference type="Pfam" id="PF01799">
    <property type="entry name" value="Fer2_2"/>
    <property type="match status" value="1"/>
</dbReference>
<dbReference type="Gene3D" id="3.10.20.30">
    <property type="match status" value="1"/>
</dbReference>
<dbReference type="PATRIC" id="fig|394.7.peg.923"/>
<name>Q6W1G7_SINFN</name>
<dbReference type="PROSITE" id="PS51318">
    <property type="entry name" value="TAT"/>
    <property type="match status" value="1"/>
</dbReference>
<sequence length="200" mass="20353">MAENPSALHLSGPRISRREALQATAAAAALAALPPGSAAATNAPAAAAVTLTLTVNGRGHTLTVDPRQSVLDVLRETLDLTGTKKGCNQGACGACTVLVNGKRIVSCLTLASMYDGARIETIEGVEKDGALHPLQEAFVEHDGLQCGFCTPGQIMSGLGCIAEGHAGSPEEIQFWMSGNICRCGAYPGIVAAVADAAGRS</sequence>
<dbReference type="FunFam" id="1.10.150.120:FF:000003">
    <property type="entry name" value="Carbon monoxide dehydrogenase, small subunit"/>
    <property type="match status" value="1"/>
</dbReference>
<reference evidence="7" key="1">
    <citation type="submission" date="2003-06" db="EMBL/GenBank/DDBJ databases">
        <title>Comparative DNA analysis of two large contigs of the Rhizobium sp. NGR234 megaplasmid 2.</title>
        <authorList>
            <person name="Broughton W.J."/>
            <person name="Perret X."/>
            <person name="Staehelin C."/>
            <person name="Schmitz R.A."/>
            <person name="Raasch C."/>
            <person name="Liesegang H."/>
            <person name="Gottschalk G."/>
            <person name="Streit W.R."/>
        </authorList>
    </citation>
    <scope>NUCLEOTIDE SEQUENCE</scope>
    <source>
        <strain evidence="7">NGR234</strain>
        <plasmid evidence="7">megaplasmid 2</plasmid>
    </source>
</reference>
<dbReference type="InterPro" id="IPR006058">
    <property type="entry name" value="2Fe2S_fd_BS"/>
</dbReference>
<geneLocation type="plasmid" evidence="9">
    <name>sym pNGR234b</name>
</geneLocation>
<keyword evidence="9" id="KW-1185">Reference proteome</keyword>
<dbReference type="GO" id="GO:0046872">
    <property type="term" value="F:metal ion binding"/>
    <property type="evidence" value="ECO:0007669"/>
    <property type="project" value="UniProtKB-KW"/>
</dbReference>
<organism evidence="7">
    <name type="scientific">Sinorhizobium fredii (strain NBRC 101917 / NGR234)</name>
    <dbReference type="NCBI Taxonomy" id="394"/>
    <lineage>
        <taxon>Bacteria</taxon>
        <taxon>Pseudomonadati</taxon>
        <taxon>Pseudomonadota</taxon>
        <taxon>Alphaproteobacteria</taxon>
        <taxon>Hyphomicrobiales</taxon>
        <taxon>Rhizobiaceae</taxon>
        <taxon>Sinorhizobium/Ensifer group</taxon>
        <taxon>Sinorhizobium</taxon>
    </lineage>
</organism>
<dbReference type="PANTHER" id="PTHR45331">
    <property type="entry name" value="OXIDOREDUCTASE, IRON-SULPHUR BINDING SUBUNIT-RELATED-RELATED"/>
    <property type="match status" value="1"/>
</dbReference>
<dbReference type="InterPro" id="IPR012675">
    <property type="entry name" value="Beta-grasp_dom_sf"/>
</dbReference>
<keyword evidence="5" id="KW-0411">Iron-sulfur</keyword>
<dbReference type="Proteomes" id="UP000001054">
    <property type="component" value="Plasmid pNGR234b"/>
</dbReference>
<dbReference type="OrthoDB" id="9806714at2"/>
<dbReference type="CDD" id="cd00207">
    <property type="entry name" value="fer2"/>
    <property type="match status" value="1"/>
</dbReference>
<evidence type="ECO:0000256" key="4">
    <source>
        <dbReference type="ARBA" id="ARBA00023004"/>
    </source>
</evidence>
<evidence type="ECO:0000256" key="5">
    <source>
        <dbReference type="ARBA" id="ARBA00023014"/>
    </source>
</evidence>
<feature type="domain" description="2Fe-2S ferredoxin-type" evidence="6">
    <location>
        <begin position="49"/>
        <end position="125"/>
    </location>
</feature>
<keyword evidence="4" id="KW-0408">Iron</keyword>
<dbReference type="EMBL" id="AY316747">
    <property type="protein sequence ID" value="AAQ87401.1"/>
    <property type="molecule type" value="Genomic_DNA"/>
</dbReference>
<dbReference type="PROSITE" id="PS00197">
    <property type="entry name" value="2FE2S_FER_1"/>
    <property type="match status" value="1"/>
</dbReference>
<dbReference type="Gene3D" id="1.10.150.120">
    <property type="entry name" value="[2Fe-2S]-binding domain"/>
    <property type="match status" value="1"/>
</dbReference>
<reference evidence="9" key="2">
    <citation type="journal article" date="2004" name="J. Bacteriol.">
        <title>An evolutionary hot spot: the pNGR234b replicon of Rhizobium sp. strain NGR234.</title>
        <authorList>
            <person name="Streit W.R."/>
            <person name="Schmitz R.A."/>
            <person name="Perret X."/>
            <person name="Staehelin C."/>
            <person name="Deakin W.J."/>
            <person name="Raasch C."/>
            <person name="Liesegang H."/>
            <person name="Broughton W.J."/>
        </authorList>
    </citation>
    <scope>NUCLEOTIDE SEQUENCE [LARGE SCALE GENOMIC DNA]</scope>
    <source>
        <strain evidence="9">NBRC 101917 / NGR234</strain>
    </source>
</reference>
<dbReference type="HOGENOM" id="CLU_052511_1_0_5"/>
<dbReference type="PROSITE" id="PS51085">
    <property type="entry name" value="2FE2S_FER_2"/>
    <property type="match status" value="1"/>
</dbReference>
<evidence type="ECO:0000256" key="2">
    <source>
        <dbReference type="ARBA" id="ARBA00022723"/>
    </source>
</evidence>
<keyword evidence="1" id="KW-0001">2Fe-2S</keyword>
<dbReference type="SUPFAM" id="SSF47741">
    <property type="entry name" value="CO dehydrogenase ISP C-domain like"/>
    <property type="match status" value="1"/>
</dbReference>
<dbReference type="InterPro" id="IPR036010">
    <property type="entry name" value="2Fe-2S_ferredoxin-like_sf"/>
</dbReference>
<dbReference type="InterPro" id="IPR006311">
    <property type="entry name" value="TAT_signal"/>
</dbReference>
<dbReference type="RefSeq" id="WP_012706539.1">
    <property type="nucleotide sequence ID" value="NC_012586.1"/>
</dbReference>
<evidence type="ECO:0000256" key="1">
    <source>
        <dbReference type="ARBA" id="ARBA00022714"/>
    </source>
</evidence>
<dbReference type="EMBL" id="CP000874">
    <property type="protein sequence ID" value="ACP21940.1"/>
    <property type="molecule type" value="Genomic_DNA"/>
</dbReference>
<dbReference type="InterPro" id="IPR001041">
    <property type="entry name" value="2Fe-2S_ferredoxin-type"/>
</dbReference>
<evidence type="ECO:0000313" key="8">
    <source>
        <dbReference type="EMBL" id="ACP21940.1"/>
    </source>
</evidence>
<dbReference type="Pfam" id="PF00111">
    <property type="entry name" value="Fer2"/>
    <property type="match status" value="1"/>
</dbReference>
<evidence type="ECO:0000256" key="3">
    <source>
        <dbReference type="ARBA" id="ARBA00023002"/>
    </source>
</evidence>
<keyword evidence="7" id="KW-0614">Plasmid</keyword>
<dbReference type="KEGG" id="rhi:NGR_b04780"/>
<geneLocation type="plasmid" evidence="8">
    <name>pNGR234b</name>
</geneLocation>
<keyword evidence="2" id="KW-0479">Metal-binding</keyword>
<reference evidence="8 9" key="3">
    <citation type="journal article" date="2009" name="Appl. Environ. Microbiol.">
        <title>Rhizobium sp. strain NGR234 possesses a remarkable number of secretion systems.</title>
        <authorList>
            <person name="Schmeisser C."/>
            <person name="Liesegang H."/>
            <person name="Krysciak D."/>
            <person name="Bakkou N."/>
            <person name="Le Quere A."/>
            <person name="Wollherr A."/>
            <person name="Heinemeyer I."/>
            <person name="Morgenstern B."/>
            <person name="Pommerening-Roeser A."/>
            <person name="Flores M."/>
            <person name="Palacios R."/>
            <person name="Brenner S."/>
            <person name="Gottschalk G."/>
            <person name="Schmitz R.A."/>
            <person name="Broughton W.J."/>
            <person name="Perret X."/>
            <person name="Strittmatter A.W."/>
            <person name="Streit W.R."/>
        </authorList>
    </citation>
    <scope>NUCLEOTIDE SEQUENCE [LARGE SCALE GENOMIC DNA]</scope>
    <source>
        <strain evidence="9">NBRC 101917 / NGR234</strain>
        <strain evidence="8">NGR234</strain>
        <plasmid evidence="8">pNGR234b</plasmid>
    </source>
</reference>
<accession>Q6W1G7</accession>
<evidence type="ECO:0000313" key="7">
    <source>
        <dbReference type="EMBL" id="AAQ87401.1"/>
    </source>
</evidence>